<dbReference type="PRINTS" id="PR00038">
    <property type="entry name" value="HTHLUXR"/>
</dbReference>
<dbReference type="InterPro" id="IPR016032">
    <property type="entry name" value="Sig_transdc_resp-reg_C-effctor"/>
</dbReference>
<dbReference type="Pfam" id="PF00196">
    <property type="entry name" value="GerE"/>
    <property type="match status" value="1"/>
</dbReference>
<reference evidence="6 7" key="1">
    <citation type="submission" date="2017-07" db="EMBL/GenBank/DDBJ databases">
        <title>Amycolatopsis antarcticus sp. nov., isolated from the surface of an Antarcticus brown macroalga.</title>
        <authorList>
            <person name="Wang J."/>
            <person name="Leiva S."/>
            <person name="Huang J."/>
            <person name="Huang Y."/>
        </authorList>
    </citation>
    <scope>NUCLEOTIDE SEQUENCE [LARGE SCALE GENOMIC DNA]</scope>
    <source>
        <strain evidence="6 7">AU-G6</strain>
    </source>
</reference>
<organism evidence="6 7">
    <name type="scientific">Amycolatopsis antarctica</name>
    <dbReference type="NCBI Taxonomy" id="1854586"/>
    <lineage>
        <taxon>Bacteria</taxon>
        <taxon>Bacillati</taxon>
        <taxon>Actinomycetota</taxon>
        <taxon>Actinomycetes</taxon>
        <taxon>Pseudonocardiales</taxon>
        <taxon>Pseudonocardiaceae</taxon>
        <taxon>Amycolatopsis</taxon>
    </lineage>
</organism>
<proteinExistence type="predicted"/>
<feature type="region of interest" description="Disordered" evidence="4">
    <location>
        <begin position="728"/>
        <end position="757"/>
    </location>
</feature>
<dbReference type="PROSITE" id="PS50043">
    <property type="entry name" value="HTH_LUXR_2"/>
    <property type="match status" value="1"/>
</dbReference>
<dbReference type="AlphaFoldDB" id="A0A263D1T6"/>
<dbReference type="InParanoid" id="A0A263D1T6"/>
<accession>A0A263D1T6</accession>
<dbReference type="CDD" id="cd06170">
    <property type="entry name" value="LuxR_C_like"/>
    <property type="match status" value="1"/>
</dbReference>
<gene>
    <name evidence="6" type="ORF">CFN78_17665</name>
</gene>
<keyword evidence="3" id="KW-0804">Transcription</keyword>
<dbReference type="SMART" id="SM00421">
    <property type="entry name" value="HTH_LUXR"/>
    <property type="match status" value="1"/>
</dbReference>
<dbReference type="GO" id="GO:0006355">
    <property type="term" value="P:regulation of DNA-templated transcription"/>
    <property type="evidence" value="ECO:0007669"/>
    <property type="project" value="InterPro"/>
</dbReference>
<sequence>MLEALTAEPGAPLRLAVLAPAGHGKSTLLRAVRERWPEATGDVDAATAGAPLVVDDAHLATPERIAAIGALLEQGAPRVVLAARPWPCPPALSAVLATLTDPRPVLTLPALTVQRTARFAAAITGAAPSATTARFLHTCTGGVPRFLERVLAPADAEGIERMAAQRRIPREAVEPFRADLDGLDERVARLLIAADAGAGNDLVLLGEVLDADRDTLAELVESARAAALLRPDGTVAPVVGLAIRALGPVDRRAGTVQRLVEALGRAGKPVLGAASTLLGSGAGGTGVASAFECAAREAVDSDPALATRLFGAAADAGRPVTSMAPGWARAAALAGDLDTALRLSDALLGDRDPELRAEGAGISATVLAHRGELARSAELFQWSGIGGARAFAAVGLAGTGRPEAARSLLASPGEPAMPTLLAGAAQRMAEGVADSLTGAPATALPPLTSAAAMLEPAGATTLMPDSPAALAALAALHAGQLTLADSVLTRAVGNGAGGRLLAGRHRLLRAWVAMTRGELPDAAAIVREVADGGRTLEPRDELFRRALEVGLARRSSDIAGMRRVWQQAYEALMRHQVDLFMLLPLGELMIAAARLGEHDSLDRHAAQASELLSTLGDPPLWTPMVSWSRLQAAVTTQDGDQAGVQAETLGRFAGLSPFTTALAEAAASWHAVLAGSPDAEQVCAAAGQLHELGLRWDAARLAGQAAIRTSDRAAMVMLLDAARRFHGVARQPRQVPSGEDPGPEPAQQQTGVADASALSDREQEVAALVLDGMTYKQVGARLFISAKTVEHHMARMRGKLGAANRRELLGMLRELLGENARPTA</sequence>
<dbReference type="PANTHER" id="PTHR44688:SF16">
    <property type="entry name" value="DNA-BINDING TRANSCRIPTIONAL ACTIVATOR DEVR_DOSR"/>
    <property type="match status" value="1"/>
</dbReference>
<keyword evidence="2" id="KW-0238">DNA-binding</keyword>
<dbReference type="SUPFAM" id="SSF46894">
    <property type="entry name" value="C-terminal effector domain of the bipartite response regulators"/>
    <property type="match status" value="1"/>
</dbReference>
<evidence type="ECO:0000256" key="3">
    <source>
        <dbReference type="ARBA" id="ARBA00023163"/>
    </source>
</evidence>
<evidence type="ECO:0000256" key="1">
    <source>
        <dbReference type="ARBA" id="ARBA00023015"/>
    </source>
</evidence>
<keyword evidence="1" id="KW-0805">Transcription regulation</keyword>
<dbReference type="InterPro" id="IPR036388">
    <property type="entry name" value="WH-like_DNA-bd_sf"/>
</dbReference>
<evidence type="ECO:0000259" key="5">
    <source>
        <dbReference type="PROSITE" id="PS50043"/>
    </source>
</evidence>
<dbReference type="PROSITE" id="PS00622">
    <property type="entry name" value="HTH_LUXR_1"/>
    <property type="match status" value="1"/>
</dbReference>
<evidence type="ECO:0000256" key="4">
    <source>
        <dbReference type="SAM" id="MobiDB-lite"/>
    </source>
</evidence>
<comment type="caution">
    <text evidence="6">The sequence shown here is derived from an EMBL/GenBank/DDBJ whole genome shotgun (WGS) entry which is preliminary data.</text>
</comment>
<name>A0A263D1T6_9PSEU</name>
<dbReference type="OrthoDB" id="4811808at2"/>
<evidence type="ECO:0000256" key="2">
    <source>
        <dbReference type="ARBA" id="ARBA00023125"/>
    </source>
</evidence>
<feature type="domain" description="HTH luxR-type" evidence="5">
    <location>
        <begin position="751"/>
        <end position="816"/>
    </location>
</feature>
<dbReference type="InterPro" id="IPR000792">
    <property type="entry name" value="Tscrpt_reg_LuxR_C"/>
</dbReference>
<dbReference type="Proteomes" id="UP000242444">
    <property type="component" value="Unassembled WGS sequence"/>
</dbReference>
<dbReference type="Gene3D" id="1.10.10.10">
    <property type="entry name" value="Winged helix-like DNA-binding domain superfamily/Winged helix DNA-binding domain"/>
    <property type="match status" value="1"/>
</dbReference>
<evidence type="ECO:0000313" key="6">
    <source>
        <dbReference type="EMBL" id="OZM72048.1"/>
    </source>
</evidence>
<dbReference type="PANTHER" id="PTHR44688">
    <property type="entry name" value="DNA-BINDING TRANSCRIPTIONAL ACTIVATOR DEVR_DOSR"/>
    <property type="match status" value="1"/>
</dbReference>
<dbReference type="GO" id="GO:0003677">
    <property type="term" value="F:DNA binding"/>
    <property type="evidence" value="ECO:0007669"/>
    <property type="project" value="UniProtKB-KW"/>
</dbReference>
<protein>
    <submittedName>
        <fullName evidence="6">Helix-turn-helix transcriptional regulator</fullName>
    </submittedName>
</protein>
<dbReference type="EMBL" id="NKYE01000010">
    <property type="protein sequence ID" value="OZM72048.1"/>
    <property type="molecule type" value="Genomic_DNA"/>
</dbReference>
<evidence type="ECO:0000313" key="7">
    <source>
        <dbReference type="Proteomes" id="UP000242444"/>
    </source>
</evidence>
<keyword evidence="7" id="KW-1185">Reference proteome</keyword>